<feature type="transmembrane region" description="Helical" evidence="2">
    <location>
        <begin position="173"/>
        <end position="199"/>
    </location>
</feature>
<reference evidence="4 5" key="1">
    <citation type="journal article" date="2015" name="Nature">
        <title>rRNA introns, odd ribosomes, and small enigmatic genomes across a large radiation of phyla.</title>
        <authorList>
            <person name="Brown C.T."/>
            <person name="Hug L.A."/>
            <person name="Thomas B.C."/>
            <person name="Sharon I."/>
            <person name="Castelle C.J."/>
            <person name="Singh A."/>
            <person name="Wilkins M.J."/>
            <person name="Williams K.H."/>
            <person name="Banfield J.F."/>
        </authorList>
    </citation>
    <scope>NUCLEOTIDE SEQUENCE [LARGE SCALE GENOMIC DNA]</scope>
</reference>
<feature type="transmembrane region" description="Helical" evidence="2">
    <location>
        <begin position="285"/>
        <end position="306"/>
    </location>
</feature>
<feature type="transmembrane region" description="Helical" evidence="2">
    <location>
        <begin position="97"/>
        <end position="117"/>
    </location>
</feature>
<dbReference type="PANTHER" id="PTHR44395:SF1">
    <property type="entry name" value="PROTEIN O-MANNOSYL-TRANSFERASE TMTC3"/>
    <property type="match status" value="1"/>
</dbReference>
<proteinExistence type="predicted"/>
<feature type="repeat" description="TPR" evidence="1">
    <location>
        <begin position="404"/>
        <end position="437"/>
    </location>
</feature>
<accession>A0A0G1P9X8</accession>
<dbReference type="InterPro" id="IPR038731">
    <property type="entry name" value="RgtA/B/C-like"/>
</dbReference>
<feature type="transmembrane region" description="Helical" evidence="2">
    <location>
        <begin position="124"/>
        <end position="142"/>
    </location>
</feature>
<feature type="transmembrane region" description="Helical" evidence="2">
    <location>
        <begin position="241"/>
        <end position="265"/>
    </location>
</feature>
<dbReference type="PANTHER" id="PTHR44395">
    <property type="match status" value="1"/>
</dbReference>
<feature type="transmembrane region" description="Helical" evidence="2">
    <location>
        <begin position="313"/>
        <end position="331"/>
    </location>
</feature>
<evidence type="ECO:0000256" key="2">
    <source>
        <dbReference type="SAM" id="Phobius"/>
    </source>
</evidence>
<dbReference type="Proteomes" id="UP000034264">
    <property type="component" value="Unassembled WGS sequence"/>
</dbReference>
<evidence type="ECO:0000313" key="4">
    <source>
        <dbReference type="EMBL" id="KKU02193.1"/>
    </source>
</evidence>
<dbReference type="EMBL" id="LCKS01000015">
    <property type="protein sequence ID" value="KKU02193.1"/>
    <property type="molecule type" value="Genomic_DNA"/>
</dbReference>
<dbReference type="PROSITE" id="PS50005">
    <property type="entry name" value="TPR"/>
    <property type="match status" value="1"/>
</dbReference>
<dbReference type="Gene3D" id="1.25.40.10">
    <property type="entry name" value="Tetratricopeptide repeat domain"/>
    <property type="match status" value="1"/>
</dbReference>
<feature type="transmembrane region" description="Helical" evidence="2">
    <location>
        <begin position="211"/>
        <end position="229"/>
    </location>
</feature>
<keyword evidence="2" id="KW-1133">Transmembrane helix</keyword>
<keyword evidence="2" id="KW-0812">Transmembrane</keyword>
<keyword evidence="2" id="KW-0472">Membrane</keyword>
<keyword evidence="1" id="KW-0802">TPR repeat</keyword>
<dbReference type="AlphaFoldDB" id="A0A0G1P9X8"/>
<feature type="domain" description="Glycosyltransferase RgtA/B/C/D-like" evidence="3">
    <location>
        <begin position="103"/>
        <end position="199"/>
    </location>
</feature>
<protein>
    <recommendedName>
        <fullName evidence="3">Glycosyltransferase RgtA/B/C/D-like domain-containing protein</fullName>
    </recommendedName>
</protein>
<feature type="transmembrane region" description="Helical" evidence="2">
    <location>
        <begin position="337"/>
        <end position="354"/>
    </location>
</feature>
<dbReference type="InterPro" id="IPR011990">
    <property type="entry name" value="TPR-like_helical_dom_sf"/>
</dbReference>
<feature type="transmembrane region" description="Helical" evidence="2">
    <location>
        <begin position="16"/>
        <end position="33"/>
    </location>
</feature>
<evidence type="ECO:0000259" key="3">
    <source>
        <dbReference type="Pfam" id="PF13231"/>
    </source>
</evidence>
<organism evidence="4 5">
    <name type="scientific">Candidatus Amesbacteria bacterium GW2011_GWC2_45_19</name>
    <dbReference type="NCBI Taxonomy" id="1618366"/>
    <lineage>
        <taxon>Bacteria</taxon>
        <taxon>Candidatus Amesiibacteriota</taxon>
    </lineage>
</organism>
<evidence type="ECO:0000313" key="5">
    <source>
        <dbReference type="Proteomes" id="UP000034264"/>
    </source>
</evidence>
<dbReference type="InterPro" id="IPR019734">
    <property type="entry name" value="TPR_rpt"/>
</dbReference>
<evidence type="ECO:0000256" key="1">
    <source>
        <dbReference type="PROSITE-ProRule" id="PRU00339"/>
    </source>
</evidence>
<dbReference type="GO" id="GO:0000030">
    <property type="term" value="F:mannosyltransferase activity"/>
    <property type="evidence" value="ECO:0007669"/>
    <property type="project" value="TreeGrafter"/>
</dbReference>
<feature type="transmembrane region" description="Helical" evidence="2">
    <location>
        <begin position="366"/>
        <end position="384"/>
    </location>
</feature>
<dbReference type="Pfam" id="PF13231">
    <property type="entry name" value="PMT_2"/>
    <property type="match status" value="1"/>
</dbReference>
<feature type="transmembrane region" description="Helical" evidence="2">
    <location>
        <begin position="148"/>
        <end position="164"/>
    </location>
</feature>
<sequence length="541" mass="60774">MRTPEAMANTIKSNKAIFLITAFVVAAHISYIPNGFTWLDHNDIEQKRAVLPIGQVYKAFITPFGETSFYRPMVTIANSIDNRLYGHWAPGYHLTNVLLHLGVVILAPVFLSVFFDLTARQKFWAMLIVGLHPASILVVGSIIQRQELLVTIFIMLTLIFYKRAREKGRWRDVYFTGVAMAGALLSKETALVLIPVLIIMDKFFNENLGKINVRLWIIGAGTMAAYAALRMKVVPKIWGTGWGELSIGQHIATRLGLAGKWILLLVSPFKSNFSDAVRVMDWTNWYVWVVILLLAGVGVIIWKAGVRSGMGKAILMILILLAPGLNIIPVPRVGSPHYGYLPVLGLAGLAAVLLGKLKKGRRMAGIVLGIWLGIAAMTVFRAGFQFENDETLFKAEVEKDRNFEEGYYYLGNYYLKSRNLAEARKYYERGLAEKKNYLYFSQKRNMLINLGGIKLETGDARGAYEIYDAMQDSVGEDMKPYVVFNLALAAREMGDNQKVVEILGGRRWQRPEPYMLLNQALESLGRINSVPLLQYLSPEPQ</sequence>
<dbReference type="SUPFAM" id="SSF48452">
    <property type="entry name" value="TPR-like"/>
    <property type="match status" value="1"/>
</dbReference>
<gene>
    <name evidence="4" type="ORF">UX05_C0015G0004</name>
</gene>
<name>A0A0G1P9X8_9BACT</name>
<dbReference type="GO" id="GO:0035269">
    <property type="term" value="P:protein O-linked glycosylation via mannose"/>
    <property type="evidence" value="ECO:0007669"/>
    <property type="project" value="TreeGrafter"/>
</dbReference>
<comment type="caution">
    <text evidence="4">The sequence shown here is derived from an EMBL/GenBank/DDBJ whole genome shotgun (WGS) entry which is preliminary data.</text>
</comment>